<reference evidence="9" key="1">
    <citation type="submission" date="2016-06" db="EMBL/GenBank/DDBJ databases">
        <title>First high quality genome sequence of Plasmodium coatneyi using continuous long reads from single molecule, real-time sequencing.</title>
        <authorList>
            <person name="Chien J.-T."/>
            <person name="Pakala S.B."/>
            <person name="Geraldo J.A."/>
            <person name="Lapp S.A."/>
            <person name="Barnwell J.W."/>
            <person name="Kissinger J.C."/>
            <person name="Galinski M.R."/>
            <person name="Humphrey J.C."/>
        </authorList>
    </citation>
    <scope>NUCLEOTIDE SEQUENCE [LARGE SCALE GENOMIC DNA]</scope>
    <source>
        <strain evidence="9">Hackeri</strain>
    </source>
</reference>
<gene>
    <name evidence="8" type="ORF">PCOAH_00038550</name>
</gene>
<dbReference type="Pfam" id="PF00270">
    <property type="entry name" value="DEAD"/>
    <property type="match status" value="1"/>
</dbReference>
<feature type="domain" description="Helicase ATP-binding" evidence="6">
    <location>
        <begin position="140"/>
        <end position="446"/>
    </location>
</feature>
<evidence type="ECO:0000313" key="8">
    <source>
        <dbReference type="EMBL" id="ANQ10101.1"/>
    </source>
</evidence>
<protein>
    <submittedName>
        <fullName evidence="8">DEAD box helicase</fullName>
    </submittedName>
</protein>
<dbReference type="VEuPathDB" id="PlasmoDB:PCOAH_00038550"/>
<keyword evidence="4" id="KW-0067">ATP-binding</keyword>
<evidence type="ECO:0000259" key="6">
    <source>
        <dbReference type="PROSITE" id="PS51192"/>
    </source>
</evidence>
<evidence type="ECO:0000256" key="1">
    <source>
        <dbReference type="ARBA" id="ARBA00022741"/>
    </source>
</evidence>
<accession>A0A1B1E540</accession>
<dbReference type="OrthoDB" id="10256233at2759"/>
<dbReference type="EMBL" id="CP016250">
    <property type="protein sequence ID" value="ANQ10101.1"/>
    <property type="molecule type" value="Genomic_DNA"/>
</dbReference>
<dbReference type="Pfam" id="PF00271">
    <property type="entry name" value="Helicase_C"/>
    <property type="match status" value="1"/>
</dbReference>
<dbReference type="PANTHER" id="PTHR47959:SF1">
    <property type="entry name" value="ATP-DEPENDENT RNA HELICASE DBPA"/>
    <property type="match status" value="1"/>
</dbReference>
<evidence type="ECO:0000256" key="4">
    <source>
        <dbReference type="ARBA" id="ARBA00022840"/>
    </source>
</evidence>
<dbReference type="GO" id="GO:0016787">
    <property type="term" value="F:hydrolase activity"/>
    <property type="evidence" value="ECO:0007669"/>
    <property type="project" value="UniProtKB-KW"/>
</dbReference>
<feature type="region of interest" description="Disordered" evidence="5">
    <location>
        <begin position="744"/>
        <end position="774"/>
    </location>
</feature>
<feature type="region of interest" description="Disordered" evidence="5">
    <location>
        <begin position="293"/>
        <end position="318"/>
    </location>
</feature>
<dbReference type="PROSITE" id="PS51194">
    <property type="entry name" value="HELICASE_CTER"/>
    <property type="match status" value="1"/>
</dbReference>
<keyword evidence="9" id="KW-1185">Reference proteome</keyword>
<dbReference type="Proteomes" id="UP000092716">
    <property type="component" value="Chromosome 12"/>
</dbReference>
<keyword evidence="3 8" id="KW-0347">Helicase</keyword>
<feature type="domain" description="Helicase C-terminal" evidence="7">
    <location>
        <begin position="571"/>
        <end position="746"/>
    </location>
</feature>
<dbReference type="PROSITE" id="PS51192">
    <property type="entry name" value="HELICASE_ATP_BIND_1"/>
    <property type="match status" value="1"/>
</dbReference>
<organism evidence="8 9">
    <name type="scientific">Plasmodium coatneyi</name>
    <dbReference type="NCBI Taxonomy" id="208452"/>
    <lineage>
        <taxon>Eukaryota</taxon>
        <taxon>Sar</taxon>
        <taxon>Alveolata</taxon>
        <taxon>Apicomplexa</taxon>
        <taxon>Aconoidasida</taxon>
        <taxon>Haemosporida</taxon>
        <taxon>Plasmodiidae</taxon>
        <taxon>Plasmodium</taxon>
    </lineage>
</organism>
<evidence type="ECO:0000313" key="9">
    <source>
        <dbReference type="Proteomes" id="UP000092716"/>
    </source>
</evidence>
<dbReference type="SUPFAM" id="SSF52540">
    <property type="entry name" value="P-loop containing nucleoside triphosphate hydrolases"/>
    <property type="match status" value="1"/>
</dbReference>
<dbReference type="GO" id="GO:0003724">
    <property type="term" value="F:RNA helicase activity"/>
    <property type="evidence" value="ECO:0007669"/>
    <property type="project" value="TreeGrafter"/>
</dbReference>
<dbReference type="Gene3D" id="3.40.50.300">
    <property type="entry name" value="P-loop containing nucleotide triphosphate hydrolases"/>
    <property type="match status" value="2"/>
</dbReference>
<dbReference type="InterPro" id="IPR014001">
    <property type="entry name" value="Helicase_ATP-bd"/>
</dbReference>
<keyword evidence="1" id="KW-0547">Nucleotide-binding</keyword>
<dbReference type="KEGG" id="pcot:PCOAH_00038550"/>
<feature type="compositionally biased region" description="Polar residues" evidence="5">
    <location>
        <begin position="483"/>
        <end position="500"/>
    </location>
</feature>
<proteinExistence type="predicted"/>
<keyword evidence="2" id="KW-0378">Hydrolase</keyword>
<dbReference type="GO" id="GO:0005524">
    <property type="term" value="F:ATP binding"/>
    <property type="evidence" value="ECO:0007669"/>
    <property type="project" value="UniProtKB-KW"/>
</dbReference>
<dbReference type="InterPro" id="IPR001650">
    <property type="entry name" value="Helicase_C-like"/>
</dbReference>
<evidence type="ECO:0000256" key="2">
    <source>
        <dbReference type="ARBA" id="ARBA00022801"/>
    </source>
</evidence>
<dbReference type="GeneID" id="30910586"/>
<dbReference type="SMART" id="SM00487">
    <property type="entry name" value="DEXDc"/>
    <property type="match status" value="1"/>
</dbReference>
<feature type="region of interest" description="Disordered" evidence="5">
    <location>
        <begin position="457"/>
        <end position="519"/>
    </location>
</feature>
<dbReference type="InterPro" id="IPR027417">
    <property type="entry name" value="P-loop_NTPase"/>
</dbReference>
<feature type="compositionally biased region" description="Polar residues" evidence="5">
    <location>
        <begin position="744"/>
        <end position="767"/>
    </location>
</feature>
<dbReference type="InterPro" id="IPR050079">
    <property type="entry name" value="DEAD_box_RNA_helicase"/>
</dbReference>
<evidence type="ECO:0000256" key="3">
    <source>
        <dbReference type="ARBA" id="ARBA00022806"/>
    </source>
</evidence>
<name>A0A1B1E540_9APIC</name>
<dbReference type="PANTHER" id="PTHR47959">
    <property type="entry name" value="ATP-DEPENDENT RNA HELICASE RHLE-RELATED"/>
    <property type="match status" value="1"/>
</dbReference>
<dbReference type="AlphaFoldDB" id="A0A1B1E540"/>
<sequence>MENYLTAFFLLLKSVLSNSNRVRTSPPGRYLLFFVFLNTLVATKWITGGKGHSNWNFIRRATAPRRTKFVLKSGNKRSADNISRVKKQHSKDSDRRKNIVLIQRGVNRDENRIRYTGNILQSDSNVQEIEHLSNLQKNVIYLLERNNNILVHAKTSSGKTTICLLYLILKFYYKSEFVFEEDIEREKYLSSDEYLNSYRRMLLLNEKRNKVHRNKLKYTPFSEKYAQICDIREDTDLLMEQRAKNVLKKGEKILILCPSKELCVQISQNILSLMSGKDDGAIRLFIDKDGKEDNNPSKCASAASSSNDEEAKGRSADIGGVPTLPKCGNTNDLSKRATNLRDNLFLIGTPICFKNFLLSLSKENLKAFLQSIKYVFFDEIDRMFPALKTRKSRGTKNSTKKKTAYFILETIMYMNKKNLVFVGCSSTLNRELHRRIFKLLSLNRNNAKKKIYLLRESNSSSNEGSSGGDGNTVDAIHLDSPSWGDSSDEPPTSDTNQTRGDTPGGEKCVTTSYQEKEDTHVDDYADEDERECLFSPNGEDTSLQKYVIKVRLPNSIRHLYSVVNDQLYSSKMEEAYKIVKHFKNRKVLILVKNGFSLLNIKRYLSERNIFSVLLHEELQISLTGNNNHLDRMCQQYAHIKDLKETVLQNEEEEETRKEYINKYPVIISSFDSIRGFHINNLEFVLLCSRPKNVNEYIHLSGRVGRRNNIGYSILLEDERNVNIVTNWLTNIRVRFSKLALNGGTHTEATNTDQSEQAEQSEQNGTTPDTDRGKENFNYITSCIMDELNEDLS</sequence>
<dbReference type="InterPro" id="IPR011545">
    <property type="entry name" value="DEAD/DEAH_box_helicase_dom"/>
</dbReference>
<evidence type="ECO:0000256" key="5">
    <source>
        <dbReference type="SAM" id="MobiDB-lite"/>
    </source>
</evidence>
<dbReference type="RefSeq" id="XP_019916796.1">
    <property type="nucleotide sequence ID" value="XM_020060646.1"/>
</dbReference>
<evidence type="ECO:0000259" key="7">
    <source>
        <dbReference type="PROSITE" id="PS51194"/>
    </source>
</evidence>
<dbReference type="GO" id="GO:0005829">
    <property type="term" value="C:cytosol"/>
    <property type="evidence" value="ECO:0007669"/>
    <property type="project" value="TreeGrafter"/>
</dbReference>
<dbReference type="GO" id="GO:0003676">
    <property type="term" value="F:nucleic acid binding"/>
    <property type="evidence" value="ECO:0007669"/>
    <property type="project" value="InterPro"/>
</dbReference>